<organism evidence="1 2">
    <name type="scientific">Tetrahymena thermophila (strain SB210)</name>
    <dbReference type="NCBI Taxonomy" id="312017"/>
    <lineage>
        <taxon>Eukaryota</taxon>
        <taxon>Sar</taxon>
        <taxon>Alveolata</taxon>
        <taxon>Ciliophora</taxon>
        <taxon>Intramacronucleata</taxon>
        <taxon>Oligohymenophorea</taxon>
        <taxon>Hymenostomatida</taxon>
        <taxon>Tetrahymenina</taxon>
        <taxon>Tetrahymenidae</taxon>
        <taxon>Tetrahymena</taxon>
    </lineage>
</organism>
<dbReference type="AlphaFoldDB" id="Q23G74"/>
<evidence type="ECO:0000313" key="1">
    <source>
        <dbReference type="EMBL" id="EAR95386.2"/>
    </source>
</evidence>
<keyword evidence="2" id="KW-1185">Reference proteome</keyword>
<dbReference type="HOGENOM" id="CLU_058335_0_0_1"/>
<reference evidence="2" key="1">
    <citation type="journal article" date="2006" name="PLoS Biol.">
        <title>Macronuclear genome sequence of the ciliate Tetrahymena thermophila, a model eukaryote.</title>
        <authorList>
            <person name="Eisen J.A."/>
            <person name="Coyne R.S."/>
            <person name="Wu M."/>
            <person name="Wu D."/>
            <person name="Thiagarajan M."/>
            <person name="Wortman J.R."/>
            <person name="Badger J.H."/>
            <person name="Ren Q."/>
            <person name="Amedeo P."/>
            <person name="Jones K.M."/>
            <person name="Tallon L.J."/>
            <person name="Delcher A.L."/>
            <person name="Salzberg S.L."/>
            <person name="Silva J.C."/>
            <person name="Haas B.J."/>
            <person name="Majoros W.H."/>
            <person name="Farzad M."/>
            <person name="Carlton J.M."/>
            <person name="Smith R.K. Jr."/>
            <person name="Garg J."/>
            <person name="Pearlman R.E."/>
            <person name="Karrer K.M."/>
            <person name="Sun L."/>
            <person name="Manning G."/>
            <person name="Elde N.C."/>
            <person name="Turkewitz A.P."/>
            <person name="Asai D.J."/>
            <person name="Wilkes D.E."/>
            <person name="Wang Y."/>
            <person name="Cai H."/>
            <person name="Collins K."/>
            <person name="Stewart B.A."/>
            <person name="Lee S.R."/>
            <person name="Wilamowska K."/>
            <person name="Weinberg Z."/>
            <person name="Ruzzo W.L."/>
            <person name="Wloga D."/>
            <person name="Gaertig J."/>
            <person name="Frankel J."/>
            <person name="Tsao C.-C."/>
            <person name="Gorovsky M.A."/>
            <person name="Keeling P.J."/>
            <person name="Waller R.F."/>
            <person name="Patron N.J."/>
            <person name="Cherry J.M."/>
            <person name="Stover N.A."/>
            <person name="Krieger C.J."/>
            <person name="del Toro C."/>
            <person name="Ryder H.F."/>
            <person name="Williamson S.C."/>
            <person name="Barbeau R.A."/>
            <person name="Hamilton E.P."/>
            <person name="Orias E."/>
        </authorList>
    </citation>
    <scope>NUCLEOTIDE SEQUENCE [LARGE SCALE GENOMIC DNA]</scope>
    <source>
        <strain evidence="2">SB210</strain>
    </source>
</reference>
<dbReference type="RefSeq" id="XP_001015631.2">
    <property type="nucleotide sequence ID" value="XM_001015631.2"/>
</dbReference>
<gene>
    <name evidence="1" type="ORF">TTHERM_00075910</name>
</gene>
<sequence>MKTTVQNAKLTPLVAYKITFNVLKLVYKAKQIHKTNNVFNAQLKDASNVMLAKIAQNVKIIYNLIKKIISALYNKTFVSQVLNLLSPLFQKINAQKSAPLSLIKILKLINANKHNSAHILKVVLIISIKEQQLYMQYGVEFNQKSFIVGNYGGCLASKSLVIANFATSQTVYSETGFQDDLNVGYIDIDNQIVFLTSYSQNQIIVFDGISSQVSKLPINQSPPQILFQIQNKQNVTYYAMDTQLKEILVNRDRSLIIKNSTINFDLSSTIVYSIQKNDFLITISRDQAPLYNYKEFYSLNLNSIIEYNQIDYSINISILDASSEQIINQFNITSSQLFKDNNIGWIIINQNRVISKNSKHSFYY</sequence>
<dbReference type="KEGG" id="tet:TTHERM_00075910"/>
<protein>
    <submittedName>
        <fullName evidence="1">Uncharacterized protein</fullName>
    </submittedName>
</protein>
<dbReference type="EMBL" id="GG662704">
    <property type="protein sequence ID" value="EAR95386.2"/>
    <property type="molecule type" value="Genomic_DNA"/>
</dbReference>
<dbReference type="Proteomes" id="UP000009168">
    <property type="component" value="Unassembled WGS sequence"/>
</dbReference>
<proteinExistence type="predicted"/>
<dbReference type="GeneID" id="7845832"/>
<accession>Q23G74</accession>
<evidence type="ECO:0000313" key="2">
    <source>
        <dbReference type="Proteomes" id="UP000009168"/>
    </source>
</evidence>
<name>Q23G74_TETTS</name>
<dbReference type="InParanoid" id="Q23G74"/>